<dbReference type="Gene3D" id="6.20.240.10">
    <property type="match status" value="1"/>
</dbReference>
<keyword evidence="3 16" id="KW-0808">Transferase</keyword>
<dbReference type="Gene3D" id="3.10.129.10">
    <property type="entry name" value="Hotdog Thioesterase"/>
    <property type="match status" value="1"/>
</dbReference>
<feature type="active site" description="For acetyltransferase activity" evidence="17">
    <location>
        <position position="201"/>
    </location>
</feature>
<feature type="active site" description="For malonyltransferase activity" evidence="17">
    <location>
        <position position="1764"/>
    </location>
</feature>
<dbReference type="GO" id="GO:0016297">
    <property type="term" value="F:fatty acyl-[ACP] hydrolase activity"/>
    <property type="evidence" value="ECO:0007669"/>
    <property type="project" value="UniProtKB-EC"/>
</dbReference>
<dbReference type="InterPro" id="IPR003965">
    <property type="entry name" value="Fatty_acid_synthase"/>
</dbReference>
<comment type="subunit">
    <text evidence="10">[Alpha(6)beta(6)] hexamers of two multifunctional subunits (alpha and beta).</text>
</comment>
<dbReference type="Gene3D" id="6.10.140.1400">
    <property type="match status" value="1"/>
</dbReference>
<dbReference type="Pfam" id="PF08354">
    <property type="entry name" value="Fas1-AflB-like_hel"/>
    <property type="match status" value="1"/>
</dbReference>
<evidence type="ECO:0000256" key="9">
    <source>
        <dbReference type="ARBA" id="ARBA00023268"/>
    </source>
</evidence>
<dbReference type="Pfam" id="PF17951">
    <property type="entry name" value="FAS_meander"/>
    <property type="match status" value="1"/>
</dbReference>
<dbReference type="InterPro" id="IPR039569">
    <property type="entry name" value="FAS1-like_DH_region"/>
</dbReference>
<sequence length="2005" mass="221362">MDGMHDGSQNSSIDLAILKEVLSFVQANILQDENINTVLASMEGTKSQDQHILRIYFKACALNKDSCLTGMSQFFTEVQRGHARPFALFDGQGVDSYFDELLEAYSIYRYHVGTLVRRMSDTLIRLAADDRVKGLFLHGLDVEAWLNSPESRPGVDYLTTAAVSLPLIGFSQLLQYATACINLGLSPGELRQCFSGAAGHSQGVVVAAFIATSDSWDNFHIAAQQSCEVLFWIGARCQQNIPLSMPSSGPVPSPSSYMLSVRGISQHMVQSHIDELNSHLPASQAVHLALVNGPQQFAIAGFPLSLRALEKKLQIQSRSGALQSTSQSRIPFSQRQPVIHTRFLPIAAPFHSPYLEAAVGQSQQDLASFTLKGTDLAFPVFHTETGENLQKSRNLIPELVQMICTGQVQWERLLQKALPGFTHVLDFGPGGDASIGGLVNQQRDGTGLRIIIVSAHKGSSTSLDYAGVLYARATSIKYNPIWSRDYAPLLVQSQWDPPLLVDTKFSQLLGLPPLMVAGMTPTTTAPKFVAAIMNAGYHAELACGGFPDADSMRQGIQSLTAAIAPGRGITCNLIYANPRAIAWQIPLLAEMRRSGVPITGLTIGAGVPSPTIVQGYIAELLLTHIALKPGSKEAIDAVLTIARANPNFPIILQWTGGRGGGHHSYEDFHEPILDQYGQIRSHQNVVLVAGSGFGDADGTYPYITGSWSEKFGRPRMPFDAILLGSRVMAAREAQTSPAVKEVIRQTPGVADSQWEQIYQGPAGGILSVRSEMGEPIHKLATRGVMLWAELDRDIFSLPRDKQKQALLARKEYYTKRLNEDFQKVWFGCNASGEVVDLHQMTYAEVWQRMVALLYLKQSHEWIDPSFRTLVWDFTQRLEERLGRSRAGRSTKDQKNGAVLHNISQLDQPFQLQSDLLAQYPRATIDVITAADAEYVVLLSRRRGQKPVPYIVALDEDLEYWFKKDSLWQSERIEAVPGQDVGRVCILHGPVAAQHTVKVDEPVKSILDGIHNFHAMRILEDRYSGNLSHVPATANPATADLGQLEMNGLVIEQQEDGAVVRYSWSDTVAHQLSPDDWLRALAGASSAPWCCTLFTEPMVVQGRKTVSNPIHRLFAAHPGRIVEVQNPHSPGITKIVVKEVKEEAEAGGGVKRTIVSSASLRNGPKNGEIILTLWDHTAVDRAVVALDFQFKYKPCRGAPSITEVMTDRNARIKQYYQTIWIGEQRLSSTLTSDFVFQGEDIVLRRDMIHQFTQSIQNHNPSYSSCSSEPLPAPLDLAIAVAWKPIMSCLFPGIVSGDMLRLLHLSTHFELCDGVEALKEGDRLSPEGRLTAIKIKKGSGKVIEAEGIIHRNGTPAVHLKNTFILLGAYADDETTFEVKEEEIRLSLSSSKDIALLKSRRWLFLLESVDLFDYLHKTIEVQIKSRYSFQASDTYAHLCVEGKVRYRSETGDSVMLGSVSLSGDSFVKNPVTEYLKRHGTSTANGYQTLAQPQNLVENLQVTVPDQADRYALASGDWNPIHLSELFARYAEHDSRVTHGMFTSGLVRGLVESYVANNDPSQMKSWSCAFEGKVSPGDRLSIRMDHVAMSQGKMVVDIHVENAALGLTVLSAQAILEQPLIAYVFTGQGSQQPGMGMELDKQSSKAHGVWKAADEYYEKTYGFSITGIVKNNPKDLTVYFGGTRGRAIRENYISLTFDSLSEDGTVASKRVFPDITNSTRSYTFRSTNGLLHETQFTQPALALMEIARFEDMRSKGIVKENSLFAGHSLGEYVALTAMGRIFSIETFAALVFYRGLTMQNAVKGDSNGATEYSMCAVNPSRITKSFSENDLHWCVSEIARYTGGLLEIVNYNIVNMQYVCAGDLRGLATLTMVIDALASGLLSISQVQEVQTFIQKSLAYLDTLKKPLTLERGRATIPLNVNVPFHSSLLRPGVDSFRYLLQQYISESMLDPNRLIGKYIPNLTAKPFELSKEYVQCILALTKSPVLADLMRNWPSIEGIGHEFPLPVV</sequence>
<dbReference type="Gene3D" id="1.20.930.70">
    <property type="match status" value="1"/>
</dbReference>
<evidence type="ECO:0000256" key="1">
    <source>
        <dbReference type="ARBA" id="ARBA00001055"/>
    </source>
</evidence>
<evidence type="ECO:0000256" key="14">
    <source>
        <dbReference type="ARBA" id="ARBA00048572"/>
    </source>
</evidence>
<protein>
    <recommendedName>
        <fullName evidence="18">Malonyl-CoA:ACP transacylase (MAT) domain-containing protein</fullName>
    </recommendedName>
</protein>
<dbReference type="CDD" id="cd03447">
    <property type="entry name" value="FAS_MaoC"/>
    <property type="match status" value="1"/>
</dbReference>
<dbReference type="InterPro" id="IPR014043">
    <property type="entry name" value="Acyl_transferase_dom"/>
</dbReference>
<evidence type="ECO:0000256" key="2">
    <source>
        <dbReference type="ARBA" id="ARBA00010009"/>
    </source>
</evidence>
<dbReference type="InterPro" id="IPR040883">
    <property type="entry name" value="FAS_meander"/>
</dbReference>
<evidence type="ECO:0000256" key="7">
    <source>
        <dbReference type="ARBA" id="ARBA00023027"/>
    </source>
</evidence>
<dbReference type="PANTHER" id="PTHR10982:SF21">
    <property type="entry name" value="FATTY ACID SYNTHASE SUBUNIT BETA"/>
    <property type="match status" value="1"/>
</dbReference>
<dbReference type="InterPro" id="IPR013785">
    <property type="entry name" value="Aldolase_TIM"/>
</dbReference>
<dbReference type="Pfam" id="PF00698">
    <property type="entry name" value="Acyl_transf_1"/>
    <property type="match status" value="1"/>
</dbReference>
<dbReference type="InterPro" id="IPR050830">
    <property type="entry name" value="Fungal_FAS"/>
</dbReference>
<dbReference type="SMART" id="SM00827">
    <property type="entry name" value="PKS_AT"/>
    <property type="match status" value="1"/>
</dbReference>
<dbReference type="Gene3D" id="3.30.1120.100">
    <property type="match status" value="1"/>
</dbReference>
<name>A0A5M9MZR1_9EURO</name>
<dbReference type="GO" id="GO:0005835">
    <property type="term" value="C:fatty acid synthase complex"/>
    <property type="evidence" value="ECO:0007669"/>
    <property type="project" value="UniProtKB-UniRule"/>
</dbReference>
<dbReference type="InterPro" id="IPR016452">
    <property type="entry name" value="Fas1/AflB-like"/>
</dbReference>
<dbReference type="VEuPathDB" id="FungiDB:EYZ11_002114"/>
<evidence type="ECO:0000256" key="6">
    <source>
        <dbReference type="ARBA" id="ARBA00023002"/>
    </source>
</evidence>
<dbReference type="InterPro" id="IPR032088">
    <property type="entry name" value="SAT"/>
</dbReference>
<dbReference type="PRINTS" id="PR01483">
    <property type="entry name" value="FASYNTHASE"/>
</dbReference>
<comment type="catalytic activity">
    <reaction evidence="1">
        <text>a (3R)-hydroxyacyl-[ACP] = a (2E)-enoyl-[ACP] + H2O</text>
        <dbReference type="Rhea" id="RHEA:13097"/>
        <dbReference type="Rhea" id="RHEA-COMP:9925"/>
        <dbReference type="Rhea" id="RHEA-COMP:9945"/>
        <dbReference type="ChEBI" id="CHEBI:15377"/>
        <dbReference type="ChEBI" id="CHEBI:78784"/>
        <dbReference type="ChEBI" id="CHEBI:78827"/>
        <dbReference type="EC" id="4.2.1.59"/>
    </reaction>
</comment>
<gene>
    <name evidence="19" type="ORF">ATNIH1004_002840</name>
</gene>
<dbReference type="GO" id="GO:0004313">
    <property type="term" value="F:[acyl-carrier-protein] S-acetyltransferase activity"/>
    <property type="evidence" value="ECO:0007669"/>
    <property type="project" value="UniProtKB-EC"/>
</dbReference>
<evidence type="ECO:0000256" key="10">
    <source>
        <dbReference type="ARBA" id="ARBA00033756"/>
    </source>
</evidence>
<evidence type="ECO:0000256" key="13">
    <source>
        <dbReference type="ARBA" id="ARBA00048536"/>
    </source>
</evidence>
<evidence type="ECO:0000256" key="4">
    <source>
        <dbReference type="ARBA" id="ARBA00022801"/>
    </source>
</evidence>
<dbReference type="Gene3D" id="3.40.366.10">
    <property type="entry name" value="Malonyl-Coenzyme A Acyl Carrier Protein, domain 2"/>
    <property type="match status" value="3"/>
</dbReference>
<dbReference type="GO" id="GO:0006633">
    <property type="term" value="P:fatty acid biosynthetic process"/>
    <property type="evidence" value="ECO:0007669"/>
    <property type="project" value="InterPro"/>
</dbReference>
<comment type="catalytic activity">
    <reaction evidence="13">
        <text>(9Z)-octadecenoyl-[ACP] + H2O = (9Z)-octadecenoate + holo-[ACP] + H(+)</text>
        <dbReference type="Rhea" id="RHEA:15057"/>
        <dbReference type="Rhea" id="RHEA-COMP:9685"/>
        <dbReference type="Rhea" id="RHEA-COMP:9924"/>
        <dbReference type="ChEBI" id="CHEBI:15377"/>
        <dbReference type="ChEBI" id="CHEBI:15378"/>
        <dbReference type="ChEBI" id="CHEBI:30823"/>
        <dbReference type="ChEBI" id="CHEBI:64479"/>
        <dbReference type="ChEBI" id="CHEBI:78783"/>
        <dbReference type="EC" id="3.1.2.14"/>
    </reaction>
</comment>
<dbReference type="InterPro" id="IPR002539">
    <property type="entry name" value="MaoC-like_dom"/>
</dbReference>
<dbReference type="InterPro" id="IPR001227">
    <property type="entry name" value="Ac_transferase_dom_sf"/>
</dbReference>
<comment type="catalytic activity">
    <reaction evidence="12">
        <text>holo-[ACP] + malonyl-CoA = malonyl-[ACP] + CoA</text>
        <dbReference type="Rhea" id="RHEA:41792"/>
        <dbReference type="Rhea" id="RHEA-COMP:9623"/>
        <dbReference type="Rhea" id="RHEA-COMP:9685"/>
        <dbReference type="ChEBI" id="CHEBI:57287"/>
        <dbReference type="ChEBI" id="CHEBI:57384"/>
        <dbReference type="ChEBI" id="CHEBI:64479"/>
        <dbReference type="ChEBI" id="CHEBI:78449"/>
        <dbReference type="EC" id="2.3.1.39"/>
    </reaction>
</comment>
<keyword evidence="4 16" id="KW-0378">Hydrolase</keyword>
<dbReference type="GO" id="GO:0004314">
    <property type="term" value="F:[acyl-carrier-protein] S-malonyltransferase activity"/>
    <property type="evidence" value="ECO:0007669"/>
    <property type="project" value="UniProtKB-EC"/>
</dbReference>
<dbReference type="GO" id="GO:0019171">
    <property type="term" value="F:(3R)-hydroxyacyl-[acyl-carrier-protein] dehydratase activity"/>
    <property type="evidence" value="ECO:0007669"/>
    <property type="project" value="UniProtKB-EC"/>
</dbReference>
<dbReference type="Gene3D" id="6.10.60.10">
    <property type="match status" value="1"/>
</dbReference>
<dbReference type="InterPro" id="IPR013565">
    <property type="entry name" value="Fas1/AflB-like_central"/>
</dbReference>
<keyword evidence="5 16" id="KW-0521">NADP</keyword>
<evidence type="ECO:0000256" key="12">
    <source>
        <dbReference type="ARBA" id="ARBA00048462"/>
    </source>
</evidence>
<proteinExistence type="inferred from homology"/>
<keyword evidence="8" id="KW-0456">Lyase</keyword>
<comment type="caution">
    <text evidence="19">The sequence shown here is derived from an EMBL/GenBank/DDBJ whole genome shotgun (WGS) entry which is preliminary data.</text>
</comment>
<evidence type="ECO:0000256" key="5">
    <source>
        <dbReference type="ARBA" id="ARBA00022857"/>
    </source>
</evidence>
<dbReference type="RefSeq" id="XP_033429520.1">
    <property type="nucleotide sequence ID" value="XM_033567525.1"/>
</dbReference>
<dbReference type="Pfam" id="PF13452">
    <property type="entry name" value="FAS1_DH_region"/>
    <property type="match status" value="1"/>
</dbReference>
<dbReference type="SUPFAM" id="SSF54637">
    <property type="entry name" value="Thioesterase/thiol ester dehydrase-isomerase"/>
    <property type="match status" value="1"/>
</dbReference>
<organism evidence="19 20">
    <name type="scientific">Aspergillus tanneri</name>
    <dbReference type="NCBI Taxonomy" id="1220188"/>
    <lineage>
        <taxon>Eukaryota</taxon>
        <taxon>Fungi</taxon>
        <taxon>Dikarya</taxon>
        <taxon>Ascomycota</taxon>
        <taxon>Pezizomycotina</taxon>
        <taxon>Eurotiomycetes</taxon>
        <taxon>Eurotiomycetidae</taxon>
        <taxon>Eurotiales</taxon>
        <taxon>Aspergillaceae</taxon>
        <taxon>Aspergillus</taxon>
        <taxon>Aspergillus subgen. Circumdati</taxon>
    </lineage>
</organism>
<dbReference type="Gene3D" id="3.20.20.70">
    <property type="entry name" value="Aldolase class I"/>
    <property type="match status" value="1"/>
</dbReference>
<dbReference type="GO" id="GO:0004318">
    <property type="term" value="F:enoyl-[acyl-carrier-protein] reductase (NADH) activity"/>
    <property type="evidence" value="ECO:0007669"/>
    <property type="project" value="UniProtKB-UniRule"/>
</dbReference>
<dbReference type="Pfam" id="PF01575">
    <property type="entry name" value="MaoC_dehydratas"/>
    <property type="match status" value="1"/>
</dbReference>
<dbReference type="SUPFAM" id="SSF52151">
    <property type="entry name" value="FabD/lysophospholipase-like"/>
    <property type="match status" value="2"/>
</dbReference>
<evidence type="ECO:0000256" key="8">
    <source>
        <dbReference type="ARBA" id="ARBA00023239"/>
    </source>
</evidence>
<evidence type="ECO:0000313" key="20">
    <source>
        <dbReference type="Proteomes" id="UP000324241"/>
    </source>
</evidence>
<comment type="catalytic activity">
    <reaction evidence="15">
        <text>holo-[ACP] + acetyl-CoA = acetyl-[ACP] + CoA</text>
        <dbReference type="Rhea" id="RHEA:41788"/>
        <dbReference type="Rhea" id="RHEA-COMP:9621"/>
        <dbReference type="Rhea" id="RHEA-COMP:9685"/>
        <dbReference type="ChEBI" id="CHEBI:57287"/>
        <dbReference type="ChEBI" id="CHEBI:57288"/>
        <dbReference type="ChEBI" id="CHEBI:64479"/>
        <dbReference type="ChEBI" id="CHEBI:78446"/>
        <dbReference type="EC" id="2.3.1.38"/>
    </reaction>
</comment>
<reference evidence="19 20" key="1">
    <citation type="submission" date="2019-08" db="EMBL/GenBank/DDBJ databases">
        <title>The genome sequence of a newly discovered highly antifungal drug resistant Aspergillus species, Aspergillus tanneri NIH 1004.</title>
        <authorList>
            <person name="Mounaud S."/>
            <person name="Singh I."/>
            <person name="Joardar V."/>
            <person name="Pakala S."/>
            <person name="Pakala S."/>
            <person name="Venepally P."/>
            <person name="Chung J.K."/>
            <person name="Losada L."/>
            <person name="Nierman W.C."/>
        </authorList>
    </citation>
    <scope>NUCLEOTIDE SEQUENCE [LARGE SCALE GENOMIC DNA]</scope>
    <source>
        <strain evidence="19 20">NIH1004</strain>
    </source>
</reference>
<keyword evidence="6 16" id="KW-0560">Oxidoreductase</keyword>
<dbReference type="GO" id="GO:0004312">
    <property type="term" value="F:fatty acid synthase activity"/>
    <property type="evidence" value="ECO:0007669"/>
    <property type="project" value="InterPro"/>
</dbReference>
<accession>A0A5M9MZR1</accession>
<keyword evidence="9" id="KW-0511">Multifunctional enzyme</keyword>
<comment type="similarity">
    <text evidence="2 16">Belongs to the fungal fatty acid synthetase subunit beta family.</text>
</comment>
<evidence type="ECO:0000256" key="16">
    <source>
        <dbReference type="PIRNR" id="PIRNR005562"/>
    </source>
</evidence>
<evidence type="ECO:0000256" key="17">
    <source>
        <dbReference type="PIRSR" id="PIRSR005562-1"/>
    </source>
</evidence>
<dbReference type="InterPro" id="IPR016035">
    <property type="entry name" value="Acyl_Trfase/lysoPLipase"/>
</dbReference>
<dbReference type="PIRSF" id="PIRSF005562">
    <property type="entry name" value="FAS_yeast_beta"/>
    <property type="match status" value="1"/>
</dbReference>
<keyword evidence="7 16" id="KW-0520">NAD</keyword>
<dbReference type="Pfam" id="PF16073">
    <property type="entry name" value="SAT"/>
    <property type="match status" value="1"/>
</dbReference>
<dbReference type="Proteomes" id="UP000324241">
    <property type="component" value="Unassembled WGS sequence"/>
</dbReference>
<dbReference type="OrthoDB" id="4251012at2759"/>
<dbReference type="GeneID" id="54325542"/>
<dbReference type="Pfam" id="PF22235">
    <property type="entry name" value="FAS1_thioest_ins"/>
    <property type="match status" value="1"/>
</dbReference>
<evidence type="ECO:0000256" key="11">
    <source>
        <dbReference type="ARBA" id="ARBA00048237"/>
    </source>
</evidence>
<evidence type="ECO:0000256" key="15">
    <source>
        <dbReference type="ARBA" id="ARBA00048835"/>
    </source>
</evidence>
<evidence type="ECO:0000256" key="3">
    <source>
        <dbReference type="ARBA" id="ARBA00022679"/>
    </source>
</evidence>
<comment type="catalytic activity">
    <reaction evidence="14">
        <text>a 2,3-saturated acyl-[ACP] + NAD(+) = a (2E)-enoyl-[ACP] + NADH + H(+)</text>
        <dbReference type="Rhea" id="RHEA:10240"/>
        <dbReference type="Rhea" id="RHEA-COMP:9925"/>
        <dbReference type="Rhea" id="RHEA-COMP:9926"/>
        <dbReference type="ChEBI" id="CHEBI:15378"/>
        <dbReference type="ChEBI" id="CHEBI:57540"/>
        <dbReference type="ChEBI" id="CHEBI:57945"/>
        <dbReference type="ChEBI" id="CHEBI:78784"/>
        <dbReference type="ChEBI" id="CHEBI:78785"/>
        <dbReference type="EC" id="1.3.1.9"/>
    </reaction>
</comment>
<evidence type="ECO:0000259" key="18">
    <source>
        <dbReference type="SMART" id="SM00827"/>
    </source>
</evidence>
<dbReference type="FunFam" id="3.20.20.70:FF:000078">
    <property type="entry name" value="Fatty acid synthase beta subunit dehydratase"/>
    <property type="match status" value="1"/>
</dbReference>
<feature type="domain" description="Malonyl-CoA:ACP transacylase (MAT)" evidence="18">
    <location>
        <begin position="1620"/>
        <end position="1990"/>
    </location>
</feature>
<dbReference type="EMBL" id="QUQM01000001">
    <property type="protein sequence ID" value="KAA8650159.1"/>
    <property type="molecule type" value="Genomic_DNA"/>
</dbReference>
<dbReference type="PANTHER" id="PTHR10982">
    <property type="entry name" value="MALONYL COA-ACYL CARRIER PROTEIN TRANSACYLASE"/>
    <property type="match status" value="1"/>
</dbReference>
<dbReference type="Gene3D" id="3.30.70.2430">
    <property type="match status" value="1"/>
</dbReference>
<dbReference type="InterPro" id="IPR029069">
    <property type="entry name" value="HotDog_dom_sf"/>
</dbReference>
<comment type="catalytic activity">
    <reaction evidence="11">
        <text>acetyl-CoA + n malonyl-CoA + 2n NADPH + 4n H(+) = a long-chain-acyl-CoA + n CoA + n CO2 + 2n NADP(+).</text>
        <dbReference type="EC" id="2.3.1.86"/>
    </reaction>
</comment>
<evidence type="ECO:0000313" key="19">
    <source>
        <dbReference type="EMBL" id="KAA8650159.1"/>
    </source>
</evidence>
<dbReference type="GO" id="GO:0004321">
    <property type="term" value="F:fatty-acyl-CoA synthase activity"/>
    <property type="evidence" value="ECO:0007669"/>
    <property type="project" value="UniProtKB-EC"/>
</dbReference>